<sequence length="306" mass="34875">MKIKVCLIQDSPVFFDKEKTLQKVELLCRKHVEAGHQLIVFPESFIPGYPRGFSFGAKIGSRSEAGRNLYLKYYQNSFELETEDQDRLEKLCQELKIYLVIGVTERNRKSGSLYCSMLYFSPNGLLGVHRKIKPTGTERLIWAEDSGKSLVSFDTKIGKLGGLICWENYMPLARMAMYQKGVEIYIAPTADARENWIATMKHIALEGRCFVLGCNQFFTKSMYSQEYQHEVKDDPEVICSGGTVIVSPMGEILAGPLLGESGAVCAEIDLQEIIKSKLDFDPIRHYNRDDIFHFQVINQPYIKVEK</sequence>
<dbReference type="EC" id="3.5.5.1" evidence="4"/>
<dbReference type="RefSeq" id="WP_184494719.1">
    <property type="nucleotide sequence ID" value="NZ_JACIJO010000002.1"/>
</dbReference>
<reference evidence="4 5" key="1">
    <citation type="submission" date="2020-08" db="EMBL/GenBank/DDBJ databases">
        <title>Genomic Encyclopedia of Type Strains, Phase IV (KMG-IV): sequencing the most valuable type-strain genomes for metagenomic binning, comparative biology and taxonomic classification.</title>
        <authorList>
            <person name="Goeker M."/>
        </authorList>
    </citation>
    <scope>NUCLEOTIDE SEQUENCE [LARGE SCALE GENOMIC DNA]</scope>
    <source>
        <strain evidence="4 5">DSM 102044</strain>
    </source>
</reference>
<evidence type="ECO:0000313" key="4">
    <source>
        <dbReference type="EMBL" id="MBB6326090.1"/>
    </source>
</evidence>
<feature type="domain" description="CN hydrolase" evidence="3">
    <location>
        <begin position="3"/>
        <end position="270"/>
    </location>
</feature>
<feature type="active site" description="Proton acceptor" evidence="2">
    <location>
        <position position="43"/>
    </location>
</feature>
<keyword evidence="5" id="KW-1185">Reference proteome</keyword>
<dbReference type="Gene3D" id="3.60.110.10">
    <property type="entry name" value="Carbon-nitrogen hydrolase"/>
    <property type="match status" value="1"/>
</dbReference>
<organism evidence="4 5">
    <name type="scientific">Algoriphagus iocasae</name>
    <dbReference type="NCBI Taxonomy" id="1836499"/>
    <lineage>
        <taxon>Bacteria</taxon>
        <taxon>Pseudomonadati</taxon>
        <taxon>Bacteroidota</taxon>
        <taxon>Cytophagia</taxon>
        <taxon>Cytophagales</taxon>
        <taxon>Cyclobacteriaceae</taxon>
        <taxon>Algoriphagus</taxon>
    </lineage>
</organism>
<dbReference type="CDD" id="cd07564">
    <property type="entry name" value="nitrilases_CHs"/>
    <property type="match status" value="1"/>
</dbReference>
<gene>
    <name evidence="4" type="ORF">FHS59_001718</name>
</gene>
<dbReference type="PROSITE" id="PS00920">
    <property type="entry name" value="NITRIL_CHT_1"/>
    <property type="match status" value="1"/>
</dbReference>
<proteinExistence type="inferred from homology"/>
<dbReference type="EMBL" id="JACIJO010000002">
    <property type="protein sequence ID" value="MBB6326090.1"/>
    <property type="molecule type" value="Genomic_DNA"/>
</dbReference>
<comment type="similarity">
    <text evidence="1">Belongs to the carbon-nitrogen hydrolase superfamily. Nitrilase family.</text>
</comment>
<dbReference type="PANTHER" id="PTHR46044">
    <property type="entry name" value="NITRILASE"/>
    <property type="match status" value="1"/>
</dbReference>
<name>A0A841MFH2_9BACT</name>
<dbReference type="SUPFAM" id="SSF56317">
    <property type="entry name" value="Carbon-nitrogen hydrolase"/>
    <property type="match status" value="1"/>
</dbReference>
<comment type="caution">
    <text evidence="4">The sequence shown here is derived from an EMBL/GenBank/DDBJ whole genome shotgun (WGS) entry which is preliminary data.</text>
</comment>
<dbReference type="InterPro" id="IPR044149">
    <property type="entry name" value="Nitrilases_CHs"/>
</dbReference>
<dbReference type="InterPro" id="IPR000132">
    <property type="entry name" value="Nitrilase/CN_hydratase_CS"/>
</dbReference>
<dbReference type="InterPro" id="IPR036526">
    <property type="entry name" value="C-N_Hydrolase_sf"/>
</dbReference>
<dbReference type="Pfam" id="PF00795">
    <property type="entry name" value="CN_hydrolase"/>
    <property type="match status" value="1"/>
</dbReference>
<dbReference type="InterPro" id="IPR003010">
    <property type="entry name" value="C-N_Hydrolase"/>
</dbReference>
<evidence type="ECO:0000256" key="2">
    <source>
        <dbReference type="PROSITE-ProRule" id="PRU10139"/>
    </source>
</evidence>
<evidence type="ECO:0000313" key="5">
    <source>
        <dbReference type="Proteomes" id="UP000588604"/>
    </source>
</evidence>
<dbReference type="PROSITE" id="PS50263">
    <property type="entry name" value="CN_HYDROLASE"/>
    <property type="match status" value="1"/>
</dbReference>
<dbReference type="PROSITE" id="PS00921">
    <property type="entry name" value="NITRIL_CHT_2"/>
    <property type="match status" value="1"/>
</dbReference>
<keyword evidence="4" id="KW-0378">Hydrolase</keyword>
<evidence type="ECO:0000259" key="3">
    <source>
        <dbReference type="PROSITE" id="PS50263"/>
    </source>
</evidence>
<dbReference type="Proteomes" id="UP000588604">
    <property type="component" value="Unassembled WGS sequence"/>
</dbReference>
<protein>
    <submittedName>
        <fullName evidence="4">Nitrilase</fullName>
        <ecNumber evidence="4">3.5.5.1</ecNumber>
    </submittedName>
</protein>
<dbReference type="AlphaFoldDB" id="A0A841MFH2"/>
<dbReference type="PANTHER" id="PTHR46044:SF1">
    <property type="entry name" value="CN HYDROLASE DOMAIN-CONTAINING PROTEIN"/>
    <property type="match status" value="1"/>
</dbReference>
<evidence type="ECO:0000256" key="1">
    <source>
        <dbReference type="ARBA" id="ARBA00008129"/>
    </source>
</evidence>
<accession>A0A841MFH2</accession>
<dbReference type="GO" id="GO:0000257">
    <property type="term" value="F:nitrilase activity"/>
    <property type="evidence" value="ECO:0007669"/>
    <property type="project" value="UniProtKB-EC"/>
</dbReference>